<dbReference type="EMBL" id="JABDHM010000085">
    <property type="protein sequence ID" value="KAF5218823.1"/>
    <property type="molecule type" value="Genomic_DNA"/>
</dbReference>
<evidence type="ECO:0000313" key="2">
    <source>
        <dbReference type="EMBL" id="KAF5218823.1"/>
    </source>
</evidence>
<evidence type="ECO:0000313" key="3">
    <source>
        <dbReference type="Proteomes" id="UP000583944"/>
    </source>
</evidence>
<reference evidence="2 3" key="1">
    <citation type="journal article" date="2019" name="Genome Biol. Evol.">
        <title>Nanopore Sequencing Significantly Improves Genome Assembly of the Protozoan Parasite Trypanosoma cruzi.</title>
        <authorList>
            <person name="Diaz-Viraque F."/>
            <person name="Pita S."/>
            <person name="Greif G."/>
            <person name="de Souza R.C.M."/>
            <person name="Iraola G."/>
            <person name="Robello C."/>
        </authorList>
    </citation>
    <scope>NUCLEOTIDE SEQUENCE [LARGE SCALE GENOMIC DNA]</scope>
    <source>
        <strain evidence="2 3">Berenice</strain>
    </source>
</reference>
<dbReference type="AlphaFoldDB" id="A0A7J6XWX8"/>
<organism evidence="2 3">
    <name type="scientific">Trypanosoma cruzi</name>
    <dbReference type="NCBI Taxonomy" id="5693"/>
    <lineage>
        <taxon>Eukaryota</taxon>
        <taxon>Discoba</taxon>
        <taxon>Euglenozoa</taxon>
        <taxon>Kinetoplastea</taxon>
        <taxon>Metakinetoplastina</taxon>
        <taxon>Trypanosomatida</taxon>
        <taxon>Trypanosomatidae</taxon>
        <taxon>Trypanosoma</taxon>
        <taxon>Schizotrypanum</taxon>
    </lineage>
</organism>
<comment type="caution">
    <text evidence="2">The sequence shown here is derived from an EMBL/GenBank/DDBJ whole genome shotgun (WGS) entry which is preliminary data.</text>
</comment>
<feature type="transmembrane region" description="Helical" evidence="1">
    <location>
        <begin position="202"/>
        <end position="222"/>
    </location>
</feature>
<dbReference type="VEuPathDB" id="TriTrypDB:BCY84_13791"/>
<evidence type="ECO:0000256" key="1">
    <source>
        <dbReference type="SAM" id="Phobius"/>
    </source>
</evidence>
<dbReference type="VEuPathDB" id="TriTrypDB:BCY84_07358"/>
<proteinExistence type="predicted"/>
<protein>
    <submittedName>
        <fullName evidence="2">Uncharacterized protein</fullName>
    </submittedName>
</protein>
<keyword evidence="1" id="KW-0472">Membrane</keyword>
<dbReference type="VEuPathDB" id="TriTrypDB:ECC02_008245"/>
<keyword evidence="1" id="KW-1133">Transmembrane helix</keyword>
<name>A0A7J6XWX8_TRYCR</name>
<accession>A0A7J6XWX8</accession>
<keyword evidence="1" id="KW-0812">Transmembrane</keyword>
<dbReference type="Proteomes" id="UP000583944">
    <property type="component" value="Unassembled WGS sequence"/>
</dbReference>
<gene>
    <name evidence="2" type="ORF">ECC02_008245</name>
</gene>
<sequence>MAGNFGAASWMDEGSLARVAGVVGAGFCHFPGAVEMSWGRWWWMSSPPAWWVAAGVVCLRCVDAVSWCVNCAAGPAALSSCCLLSLSRCIRCTPSLSLLFHSFSFWLTDQLTDSSDSTTGDDDCDDDDGDGAAPCGVCRVVPYALVLLLGFLDMCLVMRMRWLCRWMCRVLRVTAARAIACVGLCGRGRSVLLPVLRLSMRIILSVALMCACMAGMVSWVLCAMWPMRCTHVATVLPAVQRKGKGPPLPSR</sequence>